<dbReference type="VEuPathDB" id="ToxoDB:ETH_00006180"/>
<dbReference type="GO" id="GO:0005737">
    <property type="term" value="C:cytoplasm"/>
    <property type="evidence" value="ECO:0007669"/>
    <property type="project" value="TreeGrafter"/>
</dbReference>
<dbReference type="AlphaFoldDB" id="U6KZE5"/>
<accession>U6KZE5</accession>
<name>U6KZE5_EIMTE</name>
<dbReference type="OrthoDB" id="432970at2759"/>
<organism evidence="2 3">
    <name type="scientific">Eimeria tenella</name>
    <name type="common">Coccidian parasite</name>
    <dbReference type="NCBI Taxonomy" id="5802"/>
    <lineage>
        <taxon>Eukaryota</taxon>
        <taxon>Sar</taxon>
        <taxon>Alveolata</taxon>
        <taxon>Apicomplexa</taxon>
        <taxon>Conoidasida</taxon>
        <taxon>Coccidia</taxon>
        <taxon>Eucoccidiorida</taxon>
        <taxon>Eimeriorina</taxon>
        <taxon>Eimeriidae</taxon>
        <taxon>Eimeria</taxon>
    </lineage>
</organism>
<gene>
    <name evidence="2" type="ORF">ETH_00006180</name>
</gene>
<sequence length="335" mass="34439">MAAAAAAAAASRCSELLAVGKCPEGSPLSLISKLRTFELKEIGSKEWLQQQAELEQLSAALHEEAISGGPETTLQCFCGTTKVGVLIEEIISIDLWKEKVLPFLKEDSRASSFAFYLPVYYEALLASILEILLFNPLAAAAAEAQLPDLVEYCHRKLQNMLLRSTGEGAAAAVDPAAAAAAAAASAAAAQQQQEADVAFAVEMCCLSILRFICDSRKDMQMTVTTLLYEQYGGTSSSSGGSNSSSSSSGISTSSKSSSSSSSSSSRSSSSSSSGVKETQKRVGTTTTSAAAAAAESAPQAQAARPKRDAVATSLTAAAAAAAAAAELLLSSQMCC</sequence>
<evidence type="ECO:0000313" key="2">
    <source>
        <dbReference type="EMBL" id="CDJ40875.1"/>
    </source>
</evidence>
<protein>
    <submittedName>
        <fullName evidence="2">Zinc finger MYND domain-containing protein, putative</fullName>
    </submittedName>
</protein>
<reference evidence="2" key="2">
    <citation type="submission" date="2013-10" db="EMBL/GenBank/DDBJ databases">
        <authorList>
            <person name="Aslett M."/>
        </authorList>
    </citation>
    <scope>NUCLEOTIDE SEQUENCE [LARGE SCALE GENOMIC DNA]</scope>
    <source>
        <strain evidence="2">Houghton</strain>
    </source>
</reference>
<feature type="compositionally biased region" description="Low complexity" evidence="1">
    <location>
        <begin position="233"/>
        <end position="274"/>
    </location>
</feature>
<dbReference type="PANTHER" id="PTHR13244">
    <property type="entry name" value="ZINC FINGER MYND DOMAIN CONTAINING PROTEIN 10"/>
    <property type="match status" value="1"/>
</dbReference>
<keyword evidence="3" id="KW-1185">Reference proteome</keyword>
<dbReference type="Proteomes" id="UP000030747">
    <property type="component" value="Unassembled WGS sequence"/>
</dbReference>
<dbReference type="RefSeq" id="XP_013231625.1">
    <property type="nucleotide sequence ID" value="XM_013376171.1"/>
</dbReference>
<evidence type="ECO:0000256" key="1">
    <source>
        <dbReference type="SAM" id="MobiDB-lite"/>
    </source>
</evidence>
<dbReference type="InterPro" id="IPR052298">
    <property type="entry name" value="ZMYND10"/>
</dbReference>
<proteinExistence type="predicted"/>
<dbReference type="VEuPathDB" id="ToxoDB:ETH2_0724400"/>
<feature type="compositionally biased region" description="Low complexity" evidence="1">
    <location>
        <begin position="284"/>
        <end position="303"/>
    </location>
</feature>
<dbReference type="GeneID" id="25250443"/>
<evidence type="ECO:0000313" key="3">
    <source>
        <dbReference type="Proteomes" id="UP000030747"/>
    </source>
</evidence>
<reference evidence="2" key="1">
    <citation type="submission" date="2013-10" db="EMBL/GenBank/DDBJ databases">
        <title>Genomic analysis of the causative agents of coccidiosis in chickens.</title>
        <authorList>
            <person name="Reid A.J."/>
            <person name="Blake D."/>
            <person name="Billington K."/>
            <person name="Browne H."/>
            <person name="Dunn M."/>
            <person name="Hung S."/>
            <person name="Kawahara F."/>
            <person name="Miranda-Saavedra D."/>
            <person name="Mourier T."/>
            <person name="Nagra H."/>
            <person name="Otto T.D."/>
            <person name="Rawlings N."/>
            <person name="Sanchez A."/>
            <person name="Sanders M."/>
            <person name="Subramaniam C."/>
            <person name="Tay Y."/>
            <person name="Dear P."/>
            <person name="Doerig C."/>
            <person name="Gruber A."/>
            <person name="Parkinson J."/>
            <person name="Shirley M."/>
            <person name="Wan K.L."/>
            <person name="Berriman M."/>
            <person name="Tomley F."/>
            <person name="Pain A."/>
        </authorList>
    </citation>
    <scope>NUCLEOTIDE SEQUENCE [LARGE SCALE GENOMIC DNA]</scope>
    <source>
        <strain evidence="2">Houghton</strain>
    </source>
</reference>
<dbReference type="EMBL" id="HG675342">
    <property type="protein sequence ID" value="CDJ40875.1"/>
    <property type="molecule type" value="Genomic_DNA"/>
</dbReference>
<feature type="region of interest" description="Disordered" evidence="1">
    <location>
        <begin position="233"/>
        <end position="309"/>
    </location>
</feature>
<dbReference type="PANTHER" id="PTHR13244:SF7">
    <property type="entry name" value="ZINC FINGER MYND DOMAIN-CONTAINING PROTEIN 10"/>
    <property type="match status" value="1"/>
</dbReference>